<dbReference type="EMBL" id="LHYE01000001">
    <property type="protein sequence ID" value="KXB07764.1"/>
    <property type="molecule type" value="Genomic_DNA"/>
</dbReference>
<gene>
    <name evidence="1" type="ORF">AKJ51_00185</name>
</gene>
<accession>A0A133VMT2</accession>
<keyword evidence="2" id="KW-1185">Reference proteome</keyword>
<organism evidence="1 2">
    <name type="scientific">candidate division MSBL1 archaeon SCGC-AAA382A20</name>
    <dbReference type="NCBI Taxonomy" id="1698280"/>
    <lineage>
        <taxon>Archaea</taxon>
        <taxon>Methanobacteriati</taxon>
        <taxon>Methanobacteriota</taxon>
        <taxon>candidate division MSBL1</taxon>
    </lineage>
</organism>
<reference evidence="1 2" key="1">
    <citation type="journal article" date="2016" name="Sci. Rep.">
        <title>Metabolic traits of an uncultured archaeal lineage -MSBL1- from brine pools of the Red Sea.</title>
        <authorList>
            <person name="Mwirichia R."/>
            <person name="Alam I."/>
            <person name="Rashid M."/>
            <person name="Vinu M."/>
            <person name="Ba-Alawi W."/>
            <person name="Anthony Kamau A."/>
            <person name="Kamanda Ngugi D."/>
            <person name="Goker M."/>
            <person name="Klenk H.P."/>
            <person name="Bajic V."/>
            <person name="Stingl U."/>
        </authorList>
    </citation>
    <scope>NUCLEOTIDE SEQUENCE [LARGE SCALE GENOMIC DNA]</scope>
    <source>
        <strain evidence="1">SCGC-AAA382A20</strain>
    </source>
</reference>
<evidence type="ECO:0000313" key="2">
    <source>
        <dbReference type="Proteomes" id="UP000070263"/>
    </source>
</evidence>
<protein>
    <submittedName>
        <fullName evidence="1">Uncharacterized protein</fullName>
    </submittedName>
</protein>
<dbReference type="Proteomes" id="UP000070263">
    <property type="component" value="Unassembled WGS sequence"/>
</dbReference>
<name>A0A133VMT2_9EURY</name>
<dbReference type="AlphaFoldDB" id="A0A133VMT2"/>
<comment type="caution">
    <text evidence="1">The sequence shown here is derived from an EMBL/GenBank/DDBJ whole genome shotgun (WGS) entry which is preliminary data.</text>
</comment>
<sequence>MSKESTLKLESVAGEVPELDKDLREKINQLSNPTPGQVAKIVEEYHQQKGSSTGVTFRGDEKYRFTV</sequence>
<proteinExistence type="predicted"/>
<evidence type="ECO:0000313" key="1">
    <source>
        <dbReference type="EMBL" id="KXB07764.1"/>
    </source>
</evidence>